<evidence type="ECO:0000256" key="1">
    <source>
        <dbReference type="ARBA" id="ARBA00004496"/>
    </source>
</evidence>
<dbReference type="RefSeq" id="WP_078109115.1">
    <property type="nucleotide sequence ID" value="NZ_CP065424.1"/>
</dbReference>
<dbReference type="CDD" id="cd00140">
    <property type="entry name" value="beta_clamp"/>
    <property type="match status" value="1"/>
</dbReference>
<dbReference type="SUPFAM" id="SSF55979">
    <property type="entry name" value="DNA clamp"/>
    <property type="match status" value="3"/>
</dbReference>
<name>A0A8E2ICE9_9BACI</name>
<evidence type="ECO:0000259" key="11">
    <source>
        <dbReference type="Pfam" id="PF00712"/>
    </source>
</evidence>
<keyword evidence="5 10" id="KW-0808">Transferase</keyword>
<gene>
    <name evidence="14" type="ORF">BWZ43_00345</name>
</gene>
<dbReference type="PANTHER" id="PTHR30478">
    <property type="entry name" value="DNA POLYMERASE III SUBUNIT BETA"/>
    <property type="match status" value="1"/>
</dbReference>
<keyword evidence="7 10" id="KW-0235">DNA replication</keyword>
<dbReference type="InterPro" id="IPR022635">
    <property type="entry name" value="DNA_polIII_beta_C"/>
</dbReference>
<evidence type="ECO:0000313" key="14">
    <source>
        <dbReference type="EMBL" id="OOP70317.1"/>
    </source>
</evidence>
<accession>A0A8E2ICE9</accession>
<keyword evidence="6 10" id="KW-0548">Nucleotidyltransferase</keyword>
<keyword evidence="4 10" id="KW-0963">Cytoplasm</keyword>
<dbReference type="InterPro" id="IPR022634">
    <property type="entry name" value="DNA_polIII_beta_N"/>
</dbReference>
<evidence type="ECO:0000256" key="6">
    <source>
        <dbReference type="ARBA" id="ARBA00022695"/>
    </source>
</evidence>
<comment type="subcellular location">
    <subcellularLocation>
        <location evidence="1 10">Cytoplasm</location>
    </subcellularLocation>
</comment>
<dbReference type="InterPro" id="IPR022637">
    <property type="entry name" value="DNA_polIII_beta_cen"/>
</dbReference>
<dbReference type="NCBIfam" id="TIGR00663">
    <property type="entry name" value="dnan"/>
    <property type="match status" value="1"/>
</dbReference>
<feature type="domain" description="DNA polymerase III beta sliding clamp N-terminal" evidence="11">
    <location>
        <begin position="1"/>
        <end position="126"/>
    </location>
</feature>
<organism evidence="14 15">
    <name type="scientific">Heyndrickxia oleronia</name>
    <dbReference type="NCBI Taxonomy" id="38875"/>
    <lineage>
        <taxon>Bacteria</taxon>
        <taxon>Bacillati</taxon>
        <taxon>Bacillota</taxon>
        <taxon>Bacilli</taxon>
        <taxon>Bacillales</taxon>
        <taxon>Bacillaceae</taxon>
        <taxon>Heyndrickxia</taxon>
    </lineage>
</organism>
<comment type="caution">
    <text evidence="14">The sequence shown here is derived from an EMBL/GenBank/DDBJ whole genome shotgun (WGS) entry which is preliminary data.</text>
</comment>
<dbReference type="GO" id="GO:0005737">
    <property type="term" value="C:cytoplasm"/>
    <property type="evidence" value="ECO:0007669"/>
    <property type="project" value="UniProtKB-SubCell"/>
</dbReference>
<keyword evidence="9" id="KW-0238">DNA-binding</keyword>
<dbReference type="GO" id="GO:0009360">
    <property type="term" value="C:DNA polymerase III complex"/>
    <property type="evidence" value="ECO:0007669"/>
    <property type="project" value="InterPro"/>
</dbReference>
<evidence type="ECO:0000256" key="9">
    <source>
        <dbReference type="ARBA" id="ARBA00023125"/>
    </source>
</evidence>
<sequence>MEFIINKESLNQAIVDVSKAVSSKTPFPILTGIKMSVDENGVILIGSNSDIIIEKYIPLMRDGKQMIQVQSEGSVVVPAKFLSEIVKKMPDDLHIKVNHKNVVTIQSREIITNINGLNSEEYPNLPVFNGEGHIRMVGSKLFDTIKRTAFAASQNEMKPILTGVNMSFSPNKLVCAATNSHRLALCEQPIESNLQCSVVIPRFSLNELIKLSEFESSVIDLYITDNYFIVKSEATTLYSRLIEGAYPHIAGLIPKDGKTKIILNTNQFLQGIDRACLFANEWRNNNVHLSIEGEKLKISSNASEIGKIEETQAIISMDGLNELSISLDGRFLMDALKAISDEEIKISFGGTMKPILIEPVGNSAQLHLISPVRSY</sequence>
<feature type="domain" description="DNA polymerase III beta sliding clamp central" evidence="12">
    <location>
        <begin position="140"/>
        <end position="247"/>
    </location>
</feature>
<dbReference type="InterPro" id="IPR046938">
    <property type="entry name" value="DNA_clamp_sf"/>
</dbReference>
<proteinExistence type="inferred from homology"/>
<evidence type="ECO:0000256" key="2">
    <source>
        <dbReference type="ARBA" id="ARBA00010752"/>
    </source>
</evidence>
<comment type="similarity">
    <text evidence="2 10">Belongs to the beta sliding clamp family.</text>
</comment>
<evidence type="ECO:0000259" key="12">
    <source>
        <dbReference type="Pfam" id="PF02767"/>
    </source>
</evidence>
<evidence type="ECO:0000256" key="3">
    <source>
        <dbReference type="ARBA" id="ARBA00021035"/>
    </source>
</evidence>
<dbReference type="AlphaFoldDB" id="A0A8E2ICE9"/>
<dbReference type="SMART" id="SM00480">
    <property type="entry name" value="POL3Bc"/>
    <property type="match status" value="1"/>
</dbReference>
<dbReference type="Proteomes" id="UP000189761">
    <property type="component" value="Unassembled WGS sequence"/>
</dbReference>
<comment type="function">
    <text evidence="10">Confers DNA tethering and processivity to DNA polymerases and other proteins. Acts as a clamp, forming a ring around DNA (a reaction catalyzed by the clamp-loading complex) which diffuses in an ATP-independent manner freely and bidirectionally along dsDNA. Initially characterized for its ability to contact the catalytic subunit of DNA polymerase III (Pol III), a complex, multichain enzyme responsible for most of the replicative synthesis in bacteria; Pol III exhibits 3'-5' exonuclease proofreading activity. The beta chain is required for initiation of replication as well as for processivity of DNA replication.</text>
</comment>
<dbReference type="Pfam" id="PF02767">
    <property type="entry name" value="DNA_pol3_beta_2"/>
    <property type="match status" value="1"/>
</dbReference>
<dbReference type="GO" id="GO:0003887">
    <property type="term" value="F:DNA-directed DNA polymerase activity"/>
    <property type="evidence" value="ECO:0007669"/>
    <property type="project" value="UniProtKB-UniRule"/>
</dbReference>
<dbReference type="GO" id="GO:0003677">
    <property type="term" value="F:DNA binding"/>
    <property type="evidence" value="ECO:0007669"/>
    <property type="project" value="UniProtKB-UniRule"/>
</dbReference>
<dbReference type="GO" id="GO:0006271">
    <property type="term" value="P:DNA strand elongation involved in DNA replication"/>
    <property type="evidence" value="ECO:0007669"/>
    <property type="project" value="TreeGrafter"/>
</dbReference>
<reference evidence="14 15" key="1">
    <citation type="submission" date="2017-01" db="EMBL/GenBank/DDBJ databases">
        <title>Draft genome sequence of Bacillus oleronius.</title>
        <authorList>
            <person name="Allam M."/>
        </authorList>
    </citation>
    <scope>NUCLEOTIDE SEQUENCE [LARGE SCALE GENOMIC DNA]</scope>
    <source>
        <strain evidence="14 15">DSM 9356</strain>
    </source>
</reference>
<dbReference type="Pfam" id="PF00712">
    <property type="entry name" value="DNA_pol3_beta"/>
    <property type="match status" value="1"/>
</dbReference>
<dbReference type="EMBL" id="MTLA01000004">
    <property type="protein sequence ID" value="OOP70317.1"/>
    <property type="molecule type" value="Genomic_DNA"/>
</dbReference>
<evidence type="ECO:0000256" key="4">
    <source>
        <dbReference type="ARBA" id="ARBA00022490"/>
    </source>
</evidence>
<evidence type="ECO:0000256" key="8">
    <source>
        <dbReference type="ARBA" id="ARBA00022932"/>
    </source>
</evidence>
<evidence type="ECO:0000313" key="15">
    <source>
        <dbReference type="Proteomes" id="UP000189761"/>
    </source>
</evidence>
<comment type="subunit">
    <text evidence="10">Forms a ring-shaped head-to-tail homodimer around DNA.</text>
</comment>
<dbReference type="Pfam" id="PF02768">
    <property type="entry name" value="DNA_pol3_beta_3"/>
    <property type="match status" value="1"/>
</dbReference>
<evidence type="ECO:0000256" key="7">
    <source>
        <dbReference type="ARBA" id="ARBA00022705"/>
    </source>
</evidence>
<protein>
    <recommendedName>
        <fullName evidence="3 10">Beta sliding clamp</fullName>
    </recommendedName>
</protein>
<dbReference type="Gene3D" id="3.10.150.10">
    <property type="entry name" value="DNA Polymerase III, subunit A, domain 2"/>
    <property type="match status" value="1"/>
</dbReference>
<dbReference type="InterPro" id="IPR001001">
    <property type="entry name" value="DNA_polIII_beta"/>
</dbReference>
<evidence type="ECO:0000256" key="5">
    <source>
        <dbReference type="ARBA" id="ARBA00022679"/>
    </source>
</evidence>
<evidence type="ECO:0000259" key="13">
    <source>
        <dbReference type="Pfam" id="PF02768"/>
    </source>
</evidence>
<keyword evidence="15" id="KW-1185">Reference proteome</keyword>
<dbReference type="PIRSF" id="PIRSF000804">
    <property type="entry name" value="DNA_pol_III_b"/>
    <property type="match status" value="1"/>
</dbReference>
<feature type="domain" description="DNA polymerase III beta sliding clamp C-terminal" evidence="13">
    <location>
        <begin position="252"/>
        <end position="373"/>
    </location>
</feature>
<dbReference type="GO" id="GO:0008408">
    <property type="term" value="F:3'-5' exonuclease activity"/>
    <property type="evidence" value="ECO:0007669"/>
    <property type="project" value="InterPro"/>
</dbReference>
<evidence type="ECO:0000256" key="10">
    <source>
        <dbReference type="PIRNR" id="PIRNR000804"/>
    </source>
</evidence>
<dbReference type="PANTHER" id="PTHR30478:SF0">
    <property type="entry name" value="BETA SLIDING CLAMP"/>
    <property type="match status" value="1"/>
</dbReference>
<keyword evidence="8 10" id="KW-0239">DNA-directed DNA polymerase</keyword>
<dbReference type="Gene3D" id="3.70.10.10">
    <property type="match status" value="1"/>
</dbReference>